<dbReference type="GO" id="GO:0005524">
    <property type="term" value="F:ATP binding"/>
    <property type="evidence" value="ECO:0007669"/>
    <property type="project" value="UniProtKB-KW"/>
</dbReference>
<dbReference type="Pfam" id="PF05729">
    <property type="entry name" value="NACHT"/>
    <property type="match status" value="1"/>
</dbReference>
<dbReference type="PANTHER" id="PTHR45690">
    <property type="entry name" value="NACHT, LRR AND PYD DOMAINS-CONTAINING PROTEIN 12"/>
    <property type="match status" value="1"/>
</dbReference>
<keyword evidence="9" id="KW-0547">Nucleotide-binding</keyword>
<keyword evidence="12" id="KW-0805">Transcription regulation</keyword>
<evidence type="ECO:0000256" key="3">
    <source>
        <dbReference type="ARBA" id="ARBA00004555"/>
    </source>
</evidence>
<dbReference type="PROSITE" id="PS50837">
    <property type="entry name" value="NACHT"/>
    <property type="match status" value="1"/>
</dbReference>
<keyword evidence="7" id="KW-0597">Phosphoprotein</keyword>
<name>A0A8X8BEP4_POLSE</name>
<evidence type="ECO:0000259" key="17">
    <source>
        <dbReference type="PROSITE" id="PS50837"/>
    </source>
</evidence>
<comment type="caution">
    <text evidence="18">The sequence shown here is derived from an EMBL/GenBank/DDBJ whole genome shotgun (WGS) entry which is preliminary data.</text>
</comment>
<evidence type="ECO:0000256" key="12">
    <source>
        <dbReference type="ARBA" id="ARBA00023015"/>
    </source>
</evidence>
<evidence type="ECO:0000256" key="10">
    <source>
        <dbReference type="ARBA" id="ARBA00022824"/>
    </source>
</evidence>
<evidence type="ECO:0000256" key="14">
    <source>
        <dbReference type="ARBA" id="ARBA00023163"/>
    </source>
</evidence>
<keyword evidence="6" id="KW-0964">Secreted</keyword>
<evidence type="ECO:0000313" key="18">
    <source>
        <dbReference type="EMBL" id="KAG2455818.1"/>
    </source>
</evidence>
<organism evidence="18 19">
    <name type="scientific">Polypterus senegalus</name>
    <name type="common">Senegal bichir</name>
    <dbReference type="NCBI Taxonomy" id="55291"/>
    <lineage>
        <taxon>Eukaryota</taxon>
        <taxon>Metazoa</taxon>
        <taxon>Chordata</taxon>
        <taxon>Craniata</taxon>
        <taxon>Vertebrata</taxon>
        <taxon>Euteleostomi</taxon>
        <taxon>Actinopterygii</taxon>
        <taxon>Polypteriformes</taxon>
        <taxon>Polypteridae</taxon>
        <taxon>Polypterus</taxon>
    </lineage>
</organism>
<evidence type="ECO:0000256" key="4">
    <source>
        <dbReference type="ARBA" id="ARBA00004613"/>
    </source>
</evidence>
<dbReference type="InterPro" id="IPR004020">
    <property type="entry name" value="DAPIN"/>
</dbReference>
<comment type="subcellular location">
    <subcellularLocation>
        <location evidence="2">Cytoplasm</location>
    </subcellularLocation>
    <subcellularLocation>
        <location evidence="1">Endoplasmic reticulum</location>
    </subcellularLocation>
    <subcellularLocation>
        <location evidence="3">Golgi apparatus</location>
    </subcellularLocation>
    <subcellularLocation>
        <location evidence="4">Secreted</location>
    </subcellularLocation>
</comment>
<dbReference type="Proteomes" id="UP000886611">
    <property type="component" value="Unassembled WGS sequence"/>
</dbReference>
<keyword evidence="15" id="KW-0175">Coiled coil</keyword>
<keyword evidence="14" id="KW-0804">Transcription</keyword>
<dbReference type="GO" id="GO:0061702">
    <property type="term" value="C:canonical inflammasome complex"/>
    <property type="evidence" value="ECO:0007669"/>
    <property type="project" value="UniProtKB-SubCell"/>
</dbReference>
<evidence type="ECO:0000313" key="19">
    <source>
        <dbReference type="Proteomes" id="UP000886611"/>
    </source>
</evidence>
<keyword evidence="19" id="KW-1185">Reference proteome</keyword>
<protein>
    <submittedName>
        <fullName evidence="18">NLRP3 protein</fullName>
    </submittedName>
</protein>
<dbReference type="Gene3D" id="3.80.10.10">
    <property type="entry name" value="Ribonuclease Inhibitor"/>
    <property type="match status" value="1"/>
</dbReference>
<gene>
    <name evidence="18" type="primary">Nlrp3_31</name>
    <name evidence="18" type="ORF">GTO96_0007262</name>
</gene>
<evidence type="ECO:0000256" key="9">
    <source>
        <dbReference type="ARBA" id="ARBA00022741"/>
    </source>
</evidence>
<dbReference type="Gene3D" id="3.40.50.300">
    <property type="entry name" value="P-loop containing nucleotide triphosphate hydrolases"/>
    <property type="match status" value="1"/>
</dbReference>
<dbReference type="InterPro" id="IPR027417">
    <property type="entry name" value="P-loop_NTPase"/>
</dbReference>
<evidence type="ECO:0000256" key="8">
    <source>
        <dbReference type="ARBA" id="ARBA00022737"/>
    </source>
</evidence>
<keyword evidence="11" id="KW-0067">ATP-binding</keyword>
<dbReference type="SMART" id="SM00368">
    <property type="entry name" value="LRR_RI"/>
    <property type="match status" value="3"/>
</dbReference>
<feature type="non-terminal residue" evidence="18">
    <location>
        <position position="943"/>
    </location>
</feature>
<dbReference type="PROSITE" id="PS50824">
    <property type="entry name" value="DAPIN"/>
    <property type="match status" value="1"/>
</dbReference>
<feature type="non-terminal residue" evidence="18">
    <location>
        <position position="1"/>
    </location>
</feature>
<dbReference type="InterPro" id="IPR032675">
    <property type="entry name" value="LRR_dom_sf"/>
</dbReference>
<evidence type="ECO:0000256" key="15">
    <source>
        <dbReference type="SAM" id="Coils"/>
    </source>
</evidence>
<dbReference type="Pfam" id="PF02758">
    <property type="entry name" value="PYRIN"/>
    <property type="match status" value="1"/>
</dbReference>
<evidence type="ECO:0000256" key="11">
    <source>
        <dbReference type="ARBA" id="ARBA00022840"/>
    </source>
</evidence>
<feature type="coiled-coil region" evidence="15">
    <location>
        <begin position="80"/>
        <end position="111"/>
    </location>
</feature>
<feature type="domain" description="NACHT" evidence="17">
    <location>
        <begin position="162"/>
        <end position="358"/>
    </location>
</feature>
<dbReference type="CDD" id="cd08321">
    <property type="entry name" value="Pyrin_ASC-like"/>
    <property type="match status" value="1"/>
</dbReference>
<proteinExistence type="predicted"/>
<keyword evidence="8" id="KW-0677">Repeat</keyword>
<dbReference type="PANTHER" id="PTHR45690:SF19">
    <property type="entry name" value="NACHT, LRR AND PYD DOMAINS-CONTAINING PROTEIN 3"/>
    <property type="match status" value="1"/>
</dbReference>
<evidence type="ECO:0000256" key="1">
    <source>
        <dbReference type="ARBA" id="ARBA00004240"/>
    </source>
</evidence>
<evidence type="ECO:0000259" key="16">
    <source>
        <dbReference type="PROSITE" id="PS50824"/>
    </source>
</evidence>
<keyword evidence="5" id="KW-0963">Cytoplasm</keyword>
<dbReference type="EMBL" id="JAATIS010009265">
    <property type="protein sequence ID" value="KAG2455818.1"/>
    <property type="molecule type" value="Genomic_DNA"/>
</dbReference>
<dbReference type="SUPFAM" id="SSF47986">
    <property type="entry name" value="DEATH domain"/>
    <property type="match status" value="1"/>
</dbReference>
<feature type="domain" description="Pyrin" evidence="16">
    <location>
        <begin position="1"/>
        <end position="89"/>
    </location>
</feature>
<keyword evidence="10" id="KW-0256">Endoplasmic reticulum</keyword>
<evidence type="ECO:0000256" key="13">
    <source>
        <dbReference type="ARBA" id="ARBA00023034"/>
    </source>
</evidence>
<dbReference type="SUPFAM" id="SSF52540">
    <property type="entry name" value="P-loop containing nucleoside triphosphate hydrolases"/>
    <property type="match status" value="1"/>
</dbReference>
<evidence type="ECO:0000256" key="7">
    <source>
        <dbReference type="ARBA" id="ARBA00022553"/>
    </source>
</evidence>
<evidence type="ECO:0000256" key="6">
    <source>
        <dbReference type="ARBA" id="ARBA00022525"/>
    </source>
</evidence>
<dbReference type="InterPro" id="IPR050637">
    <property type="entry name" value="NLRP_innate_immun_reg"/>
</dbReference>
<dbReference type="InterPro" id="IPR007111">
    <property type="entry name" value="NACHT_NTPase"/>
</dbReference>
<dbReference type="SUPFAM" id="SSF52047">
    <property type="entry name" value="RNI-like"/>
    <property type="match status" value="1"/>
</dbReference>
<reference evidence="18 19" key="1">
    <citation type="journal article" date="2021" name="Cell">
        <title>Tracing the genetic footprints of vertebrate landing in non-teleost ray-finned fishes.</title>
        <authorList>
            <person name="Bi X."/>
            <person name="Wang K."/>
            <person name="Yang L."/>
            <person name="Pan H."/>
            <person name="Jiang H."/>
            <person name="Wei Q."/>
            <person name="Fang M."/>
            <person name="Yu H."/>
            <person name="Zhu C."/>
            <person name="Cai Y."/>
            <person name="He Y."/>
            <person name="Gan X."/>
            <person name="Zeng H."/>
            <person name="Yu D."/>
            <person name="Zhu Y."/>
            <person name="Jiang H."/>
            <person name="Qiu Q."/>
            <person name="Yang H."/>
            <person name="Zhang Y.E."/>
            <person name="Wang W."/>
            <person name="Zhu M."/>
            <person name="He S."/>
            <person name="Zhang G."/>
        </authorList>
    </citation>
    <scope>NUCLEOTIDE SEQUENCE [LARGE SCALE GENOMIC DNA]</scope>
    <source>
        <strain evidence="18">Bchr_013</strain>
    </source>
</reference>
<accession>A0A8X8BEP4</accession>
<dbReference type="SMART" id="SM01289">
    <property type="entry name" value="PYRIN"/>
    <property type="match status" value="1"/>
</dbReference>
<dbReference type="InterPro" id="IPR011029">
    <property type="entry name" value="DEATH-like_dom_sf"/>
</dbReference>
<dbReference type="AlphaFoldDB" id="A0A8X8BEP4"/>
<evidence type="ECO:0000256" key="2">
    <source>
        <dbReference type="ARBA" id="ARBA00004496"/>
    </source>
</evidence>
<sequence>MEPSITDIILKHLEELGEQDFKRFREKLREHKVHGSNIPWSALEKADYYDTVNKIVECFKDDAVDESVKILDHIGNRNVAQKLRAEHKDALRRYKDKIKQKFEKVKDHNSDWTEYKLLDEEYTQLRIQTKGCTRSIRPKLVRQKTVDNDSNLKDLVAPERNKNLVLKGSAGMGKSYTVRKVMLEWASNTAYCMFNYAFYLDCKNLMNIEEGISLDKLLFQDCEDLMNEEIEKVPENVLILIDGFDALTFTSDSCQIKTTQRSKSPSLHILQLFQRKELRGCYLIITIRSAIADQIPDQENIDQWAEILGFPEESIEEYFHKNFDEPEQATAVVEQVKANKKLLAMCETPLTCWVVCALSKSCEVTSDSLTHIFVNYIYSLLKYHNSTLDKAEAKTILMILCEMSKEGVENNKWDFDNEQLLNKFQNLTFPTNFLNKESYQYGVSKKVKYSFVHRSVQEVLAAVFIANNKVLCRDFLNKSLSSPHQRDTIIYLFGLCKGDTLEPFQNFNLQCFTELKSQLCSWIKEAVKYFKKRPRDSHLLQDIMFCLYELNDNELTKSTMGLLEMVEMYDIPLNKRDFLVLNYCLQNAKSLKKLILANCNMRRNDVETLLPHLRNVQQFTIEICELSKESVKLLSHEITRNCQPMKLVLSQTPVSDGLILKCSSSEEDMKSLKHNVITEQCVTALLDLAGTMVTLVDLDLEDCEMGDNLASQLCDGLKTTKIHTLGLIENALSDMCIPAICSLIEKGTLSTLHLYSNKFSDEGVQKLFQSKKSPSSRLKDLGESSQAFLLRRKLFTGNHWCFIHLVSNHVRSLSSYAEDIPLLVRLGVNVETAYHSCEAATRIMQTIARTISAESKAKLESAAFWGLIFDGSEDIIKTEQEIVFIVPVSNIGQFTTEFLGLIELGADRSAQTVADGLVKTFPGSRLGQLEEKVGRCVHRRGCC</sequence>
<keyword evidence="13" id="KW-0333">Golgi apparatus</keyword>
<dbReference type="Gene3D" id="1.10.533.10">
    <property type="entry name" value="Death Domain, Fas"/>
    <property type="match status" value="1"/>
</dbReference>
<evidence type="ECO:0000256" key="5">
    <source>
        <dbReference type="ARBA" id="ARBA00022490"/>
    </source>
</evidence>